<sequence>MPLLLVLLVALVGELLHIEQAPLIVHAEPATTTPLKHIIIILGENHTFDNIFGAYKPLKDQSIDNLLSKGIITSNGRLGPRAWLSRQHLAQNRKGYSLSPQQTGSYRTLPQPNTTYAKGLPRHIPDRRFPADLPNGPYQITRYVPYHNAIVGDPIHRFYQMWQQIDKGKNDLFTWVAQTAGRDNGAIPPLPVYQGAVSMGYYNMSTGDAPDFRFIADHYTISDNYHQSIMGGTGVNHIAIGTADMAFYTDSKGNPARPPAHQIENPNPKPGTNNNYTQDGYSGGSYSECANVRQPGVGPILDYLHSLPYKAFRAGDCAPGSYYLLNNYKPAYTATGQRTTGTPFVVPPQDMPTIANELSAHNISWKYYGQSLNNQHSSAHFCDICDPFQYVTSIMHSRLKDNIQDFTRFQADVANDRLPAVSFIKPDSANDGHAASSALNKFETFSTQIVNEVMHKPALFKQTAIIVTFDEGGGYYDSGYIQPLDFFGDGPRVPLMVISPYARRGYVDHTYYDHTSLLKFIERNWRLHPLSARSFDNLPDPLMSRSNPYQPLNRPAIGDLMQLFDFQHPRHDTPLLP</sequence>
<dbReference type="PANTHER" id="PTHR31956:SF1">
    <property type="entry name" value="NON-SPECIFIC PHOSPHOLIPASE C1"/>
    <property type="match status" value="1"/>
</dbReference>
<dbReference type="RefSeq" id="WP_129893294.1">
    <property type="nucleotide sequence ID" value="NZ_CP035758.1"/>
</dbReference>
<dbReference type="Proteomes" id="UP000290365">
    <property type="component" value="Chromosome"/>
</dbReference>
<dbReference type="Pfam" id="PF04185">
    <property type="entry name" value="Phosphoesterase"/>
    <property type="match status" value="1"/>
</dbReference>
<accession>A0A4P6K2I3</accession>
<dbReference type="GO" id="GO:0042578">
    <property type="term" value="F:phosphoric ester hydrolase activity"/>
    <property type="evidence" value="ECO:0007669"/>
    <property type="project" value="UniProtKB-ARBA"/>
</dbReference>
<dbReference type="CDD" id="cd16013">
    <property type="entry name" value="AcpA"/>
    <property type="match status" value="1"/>
</dbReference>
<feature type="compositionally biased region" description="Polar residues" evidence="2">
    <location>
        <begin position="270"/>
        <end position="280"/>
    </location>
</feature>
<dbReference type="InterPro" id="IPR017850">
    <property type="entry name" value="Alkaline_phosphatase_core_sf"/>
</dbReference>
<feature type="region of interest" description="Disordered" evidence="2">
    <location>
        <begin position="251"/>
        <end position="280"/>
    </location>
</feature>
<dbReference type="PANTHER" id="PTHR31956">
    <property type="entry name" value="NON-SPECIFIC PHOSPHOLIPASE C4-RELATED"/>
    <property type="match status" value="1"/>
</dbReference>
<dbReference type="KEGG" id="kbs:EPA93_42100"/>
<dbReference type="InterPro" id="IPR007312">
    <property type="entry name" value="Phosphoesterase"/>
</dbReference>
<protein>
    <submittedName>
        <fullName evidence="3">Phosphoesterase</fullName>
    </submittedName>
</protein>
<organism evidence="3 4">
    <name type="scientific">Ktedonosporobacter rubrisoli</name>
    <dbReference type="NCBI Taxonomy" id="2509675"/>
    <lineage>
        <taxon>Bacteria</taxon>
        <taxon>Bacillati</taxon>
        <taxon>Chloroflexota</taxon>
        <taxon>Ktedonobacteria</taxon>
        <taxon>Ktedonobacterales</taxon>
        <taxon>Ktedonosporobacteraceae</taxon>
        <taxon>Ktedonosporobacter</taxon>
    </lineage>
</organism>
<evidence type="ECO:0000313" key="3">
    <source>
        <dbReference type="EMBL" id="QBD82225.1"/>
    </source>
</evidence>
<evidence type="ECO:0000256" key="2">
    <source>
        <dbReference type="SAM" id="MobiDB-lite"/>
    </source>
</evidence>
<keyword evidence="4" id="KW-1185">Reference proteome</keyword>
<keyword evidence="1" id="KW-0378">Hydrolase</keyword>
<feature type="region of interest" description="Disordered" evidence="2">
    <location>
        <begin position="94"/>
        <end position="115"/>
    </location>
</feature>
<evidence type="ECO:0000256" key="1">
    <source>
        <dbReference type="ARBA" id="ARBA00022801"/>
    </source>
</evidence>
<dbReference type="EMBL" id="CP035758">
    <property type="protein sequence ID" value="QBD82225.1"/>
    <property type="molecule type" value="Genomic_DNA"/>
</dbReference>
<dbReference type="OrthoDB" id="9770871at2"/>
<name>A0A4P6K2I3_KTERU</name>
<evidence type="ECO:0000313" key="4">
    <source>
        <dbReference type="Proteomes" id="UP000290365"/>
    </source>
</evidence>
<reference evidence="3 4" key="1">
    <citation type="submission" date="2019-01" db="EMBL/GenBank/DDBJ databases">
        <title>Ktedonosporobacter rubrisoli SCAWS-G2.</title>
        <authorList>
            <person name="Huang Y."/>
            <person name="Yan B."/>
        </authorList>
    </citation>
    <scope>NUCLEOTIDE SEQUENCE [LARGE SCALE GENOMIC DNA]</scope>
    <source>
        <strain evidence="3 4">SCAWS-G2</strain>
    </source>
</reference>
<proteinExistence type="predicted"/>
<feature type="compositionally biased region" description="Polar residues" evidence="2">
    <location>
        <begin position="98"/>
        <end position="115"/>
    </location>
</feature>
<dbReference type="AlphaFoldDB" id="A0A4P6K2I3"/>
<gene>
    <name evidence="3" type="ORF">EPA93_42100</name>
</gene>
<dbReference type="Gene3D" id="3.40.720.10">
    <property type="entry name" value="Alkaline Phosphatase, subunit A"/>
    <property type="match status" value="2"/>
</dbReference>